<dbReference type="AlphaFoldDB" id="A0A2P4UN87"/>
<evidence type="ECO:0000256" key="2">
    <source>
        <dbReference type="ARBA" id="ARBA00023125"/>
    </source>
</evidence>
<dbReference type="SUPFAM" id="SSF46689">
    <property type="entry name" value="Homeodomain-like"/>
    <property type="match status" value="1"/>
</dbReference>
<dbReference type="InterPro" id="IPR001647">
    <property type="entry name" value="HTH_TetR"/>
</dbReference>
<dbReference type="EMBL" id="MTBP01000001">
    <property type="protein sequence ID" value="POM26508.1"/>
    <property type="molecule type" value="Genomic_DNA"/>
</dbReference>
<evidence type="ECO:0000256" key="4">
    <source>
        <dbReference type="PROSITE-ProRule" id="PRU00335"/>
    </source>
</evidence>
<keyword evidence="3" id="KW-0804">Transcription</keyword>
<dbReference type="PANTHER" id="PTHR47506:SF1">
    <property type="entry name" value="HTH-TYPE TRANSCRIPTIONAL REGULATOR YJDC"/>
    <property type="match status" value="1"/>
</dbReference>
<dbReference type="PANTHER" id="PTHR47506">
    <property type="entry name" value="TRANSCRIPTIONAL REGULATORY PROTEIN"/>
    <property type="match status" value="1"/>
</dbReference>
<comment type="caution">
    <text evidence="6">The sequence shown here is derived from an EMBL/GenBank/DDBJ whole genome shotgun (WGS) entry which is preliminary data.</text>
</comment>
<feature type="DNA-binding region" description="H-T-H motif" evidence="4">
    <location>
        <begin position="43"/>
        <end position="62"/>
    </location>
</feature>
<dbReference type="Gene3D" id="1.10.357.10">
    <property type="entry name" value="Tetracycline Repressor, domain 2"/>
    <property type="match status" value="1"/>
</dbReference>
<protein>
    <submittedName>
        <fullName evidence="6">Bacterial regulatory protein, tetR family</fullName>
    </submittedName>
</protein>
<feature type="domain" description="HTH tetR-type" evidence="5">
    <location>
        <begin position="20"/>
        <end position="80"/>
    </location>
</feature>
<sequence>MDYGPLPRGRHHLTRAQVAESQRERLFQGMTEIVAEKGYAACSVAEVLKRARVSRETFYEHFADKQACFLAAYQRDADRILDVVAHAIAADGPPLDRFGRALAAYLAELADDGPRARVYVVEVQAAGPAAAARRSVVQGQFVALVSPVLLADERWRGLPDPAFACRMLIGGIASLVSARVATGRHTALPELHRPIAAHVRSLLGG</sequence>
<dbReference type="Pfam" id="PF00440">
    <property type="entry name" value="TetR_N"/>
    <property type="match status" value="1"/>
</dbReference>
<dbReference type="Gene3D" id="1.10.10.60">
    <property type="entry name" value="Homeodomain-like"/>
    <property type="match status" value="1"/>
</dbReference>
<keyword evidence="1" id="KW-0805">Transcription regulation</keyword>
<gene>
    <name evidence="6" type="ORF">BTM25_09090</name>
</gene>
<evidence type="ECO:0000256" key="3">
    <source>
        <dbReference type="ARBA" id="ARBA00023163"/>
    </source>
</evidence>
<evidence type="ECO:0000313" key="6">
    <source>
        <dbReference type="EMBL" id="POM26508.1"/>
    </source>
</evidence>
<accession>A0A2P4UN87</accession>
<reference evidence="6 7" key="1">
    <citation type="journal article" date="2017" name="Chemistry">
        <title>Isolation, Biosynthesis and Chemical Modifications of Rubterolones A-F: Rare Tropolone Alkaloids from Actinomadura sp. 5-2.</title>
        <authorList>
            <person name="Guo H."/>
            <person name="Benndorf R."/>
            <person name="Leichnitz D."/>
            <person name="Klassen J.L."/>
            <person name="Vollmers J."/>
            <person name="Gorls H."/>
            <person name="Steinacker M."/>
            <person name="Weigel C."/>
            <person name="Dahse H.M."/>
            <person name="Kaster A.K."/>
            <person name="de Beer Z.W."/>
            <person name="Poulsen M."/>
            <person name="Beemelmanns C."/>
        </authorList>
    </citation>
    <scope>NUCLEOTIDE SEQUENCE [LARGE SCALE GENOMIC DNA]</scope>
    <source>
        <strain evidence="6 7">5-2</strain>
    </source>
</reference>
<name>A0A2P4UN87_9ACTN</name>
<keyword evidence="7" id="KW-1185">Reference proteome</keyword>
<proteinExistence type="predicted"/>
<evidence type="ECO:0000256" key="1">
    <source>
        <dbReference type="ARBA" id="ARBA00023015"/>
    </source>
</evidence>
<evidence type="ECO:0000259" key="5">
    <source>
        <dbReference type="PROSITE" id="PS50977"/>
    </source>
</evidence>
<evidence type="ECO:0000313" key="7">
    <source>
        <dbReference type="Proteomes" id="UP000242367"/>
    </source>
</evidence>
<dbReference type="PRINTS" id="PR00455">
    <property type="entry name" value="HTHTETR"/>
</dbReference>
<dbReference type="Proteomes" id="UP000242367">
    <property type="component" value="Unassembled WGS sequence"/>
</dbReference>
<keyword evidence="2 4" id="KW-0238">DNA-binding</keyword>
<dbReference type="PROSITE" id="PS50977">
    <property type="entry name" value="HTH_TETR_2"/>
    <property type="match status" value="1"/>
</dbReference>
<dbReference type="InterPro" id="IPR009057">
    <property type="entry name" value="Homeodomain-like_sf"/>
</dbReference>
<organism evidence="6 7">
    <name type="scientific">Actinomadura rubteroloni</name>
    <dbReference type="NCBI Taxonomy" id="1926885"/>
    <lineage>
        <taxon>Bacteria</taxon>
        <taxon>Bacillati</taxon>
        <taxon>Actinomycetota</taxon>
        <taxon>Actinomycetes</taxon>
        <taxon>Streptosporangiales</taxon>
        <taxon>Thermomonosporaceae</taxon>
        <taxon>Actinomadura</taxon>
    </lineage>
</organism>
<dbReference type="GO" id="GO:0003677">
    <property type="term" value="F:DNA binding"/>
    <property type="evidence" value="ECO:0007669"/>
    <property type="project" value="UniProtKB-UniRule"/>
</dbReference>